<sequence>MAERENTSKESKNTEDSLRGQTKLEFIEGTVTLPDKGSDSYEQWNRCDFIVISWILNSISKWKISLISQNSASASVYFIELKGLWDELGSINTLPPCTCGASKAIYEINNRNRLMQFLMGLNDTYRIVRDQILGMDPIPSVNKAYFMVLKFESQNDILGSMNGNTEPLKRLDLKRRLCSYCNMDRHVRDGCFKLIGYPEWFKTKTKNNGQSFKANRNIGYERRVVAAIEGPPNGKDTPLDILDTSTQISDLNAMLSSLQQEVNKLIKGKAILTANTQQLNYNNEYDSDANPVAFVGNINSKSMSYASFHKHINWILDTGITDHMSSNQFLFKFLELLNKQVTVYLPDDNAMKVCYIGSIMVSKYMHLENVMFVPKFNYNLLSVSKLIKYCKLSLNKKSLTFKAESCMSAVTIINWHDRLGHASLGKLKHIEMFKHTEGNPLQYQICPQAKQARLPFPLSHTIITTDNECEFLSNECSKILIERKYRHILDMARAIKIHSHSPYECLYRKVLDYFYLKKFGCLCFATKTNTHKNKFGSKSIKTAFIGYASNHKAYKLYNLTVDTIFVSRVIAFYEHIFPFSTSPLAPTVMLPIPIHDLEHVPSLPLPSILSHPPSFSNPSAPQMSSRVTKPPWLKDFVAPSCIFNKNTYIL</sequence>
<organism evidence="1 2">
    <name type="scientific">Manihot esculenta</name>
    <name type="common">Cassava</name>
    <name type="synonym">Jatropha manihot</name>
    <dbReference type="NCBI Taxonomy" id="3983"/>
    <lineage>
        <taxon>Eukaryota</taxon>
        <taxon>Viridiplantae</taxon>
        <taxon>Streptophyta</taxon>
        <taxon>Embryophyta</taxon>
        <taxon>Tracheophyta</taxon>
        <taxon>Spermatophyta</taxon>
        <taxon>Magnoliopsida</taxon>
        <taxon>eudicotyledons</taxon>
        <taxon>Gunneridae</taxon>
        <taxon>Pentapetalae</taxon>
        <taxon>rosids</taxon>
        <taxon>fabids</taxon>
        <taxon>Malpighiales</taxon>
        <taxon>Euphorbiaceae</taxon>
        <taxon>Crotonoideae</taxon>
        <taxon>Manihoteae</taxon>
        <taxon>Manihot</taxon>
    </lineage>
</organism>
<evidence type="ECO:0000313" key="1">
    <source>
        <dbReference type="EMBL" id="KAG8650605.1"/>
    </source>
</evidence>
<proteinExistence type="predicted"/>
<gene>
    <name evidence="1" type="ORF">MANES_07G054076v8</name>
</gene>
<protein>
    <submittedName>
        <fullName evidence="1">Uncharacterized protein</fullName>
    </submittedName>
</protein>
<comment type="caution">
    <text evidence="1">The sequence shown here is derived from an EMBL/GenBank/DDBJ whole genome shotgun (WGS) entry which is preliminary data.</text>
</comment>
<reference evidence="2" key="1">
    <citation type="journal article" date="2016" name="Nat. Biotechnol.">
        <title>Sequencing wild and cultivated cassava and related species reveals extensive interspecific hybridization and genetic diversity.</title>
        <authorList>
            <person name="Bredeson J.V."/>
            <person name="Lyons J.B."/>
            <person name="Prochnik S.E."/>
            <person name="Wu G.A."/>
            <person name="Ha C.M."/>
            <person name="Edsinger-Gonzales E."/>
            <person name="Grimwood J."/>
            <person name="Schmutz J."/>
            <person name="Rabbi I.Y."/>
            <person name="Egesi C."/>
            <person name="Nauluvula P."/>
            <person name="Lebot V."/>
            <person name="Ndunguru J."/>
            <person name="Mkamilo G."/>
            <person name="Bart R.S."/>
            <person name="Setter T.L."/>
            <person name="Gleadow R.M."/>
            <person name="Kulakow P."/>
            <person name="Ferguson M.E."/>
            <person name="Rounsley S."/>
            <person name="Rokhsar D.S."/>
        </authorList>
    </citation>
    <scope>NUCLEOTIDE SEQUENCE [LARGE SCALE GENOMIC DNA]</scope>
    <source>
        <strain evidence="2">cv. AM560-2</strain>
    </source>
</reference>
<evidence type="ECO:0000313" key="2">
    <source>
        <dbReference type="Proteomes" id="UP000091857"/>
    </source>
</evidence>
<dbReference type="Proteomes" id="UP000091857">
    <property type="component" value="Chromosome 7"/>
</dbReference>
<keyword evidence="2" id="KW-1185">Reference proteome</keyword>
<accession>A0ACB7HDL5</accession>
<dbReference type="EMBL" id="CM004393">
    <property type="protein sequence ID" value="KAG8650605.1"/>
    <property type="molecule type" value="Genomic_DNA"/>
</dbReference>
<name>A0ACB7HDL5_MANES</name>